<dbReference type="Gene3D" id="3.40.50.200">
    <property type="entry name" value="Peptidase S8/S53 domain"/>
    <property type="match status" value="1"/>
</dbReference>
<protein>
    <recommendedName>
        <fullName evidence="2">Peptidase S8/S53 domain-containing protein</fullName>
    </recommendedName>
</protein>
<dbReference type="AlphaFoldDB" id="X1F749"/>
<organism evidence="1">
    <name type="scientific">marine sediment metagenome</name>
    <dbReference type="NCBI Taxonomy" id="412755"/>
    <lineage>
        <taxon>unclassified sequences</taxon>
        <taxon>metagenomes</taxon>
        <taxon>ecological metagenomes</taxon>
    </lineage>
</organism>
<name>X1F749_9ZZZZ</name>
<evidence type="ECO:0008006" key="2">
    <source>
        <dbReference type="Google" id="ProtNLM"/>
    </source>
</evidence>
<reference evidence="1" key="1">
    <citation type="journal article" date="2014" name="Front. Microbiol.">
        <title>High frequency of phylogenetically diverse reductive dehalogenase-homologous genes in deep subseafloor sedimentary metagenomes.</title>
        <authorList>
            <person name="Kawai M."/>
            <person name="Futagami T."/>
            <person name="Toyoda A."/>
            <person name="Takaki Y."/>
            <person name="Nishi S."/>
            <person name="Hori S."/>
            <person name="Arai W."/>
            <person name="Tsubouchi T."/>
            <person name="Morono Y."/>
            <person name="Uchiyama I."/>
            <person name="Ito T."/>
            <person name="Fujiyama A."/>
            <person name="Inagaki F."/>
            <person name="Takami H."/>
        </authorList>
    </citation>
    <scope>NUCLEOTIDE SEQUENCE</scope>
    <source>
        <strain evidence="1">Expedition CK06-06</strain>
    </source>
</reference>
<feature type="non-terminal residue" evidence="1">
    <location>
        <position position="253"/>
    </location>
</feature>
<sequence>QPGFRQWVGVAPSAELMMIRVIADQNTNTTLSIEEGLAYANATGADVILTEIGSWTYHYLDGSSLAEEMIDELVADGIPVISPSGNLGGSDKHCMFTTTPNIAYQVDFAIPPAGGEIAKDINNVYITVLSVDSTDFQSCNFSLIMDRSSFPLPPITVYLQPGIGYLNFNPSPGPVNFVVESFISTSSRGTSMLGIWINGTIPTITVPPFHQLNVTSPDPTVFHGYISDDRSSWSGGSTWTSNVSNNYQITWPS</sequence>
<dbReference type="GO" id="GO:0006508">
    <property type="term" value="P:proteolysis"/>
    <property type="evidence" value="ECO:0007669"/>
    <property type="project" value="InterPro"/>
</dbReference>
<dbReference type="EMBL" id="BART01031676">
    <property type="protein sequence ID" value="GAH16608.1"/>
    <property type="molecule type" value="Genomic_DNA"/>
</dbReference>
<feature type="non-terminal residue" evidence="1">
    <location>
        <position position="1"/>
    </location>
</feature>
<proteinExistence type="predicted"/>
<accession>X1F749</accession>
<gene>
    <name evidence="1" type="ORF">S01H4_54963</name>
</gene>
<dbReference type="GO" id="GO:0004252">
    <property type="term" value="F:serine-type endopeptidase activity"/>
    <property type="evidence" value="ECO:0007669"/>
    <property type="project" value="InterPro"/>
</dbReference>
<dbReference type="SUPFAM" id="SSF52743">
    <property type="entry name" value="Subtilisin-like"/>
    <property type="match status" value="1"/>
</dbReference>
<evidence type="ECO:0000313" key="1">
    <source>
        <dbReference type="EMBL" id="GAH16608.1"/>
    </source>
</evidence>
<comment type="caution">
    <text evidence="1">The sequence shown here is derived from an EMBL/GenBank/DDBJ whole genome shotgun (WGS) entry which is preliminary data.</text>
</comment>
<dbReference type="InterPro" id="IPR036852">
    <property type="entry name" value="Peptidase_S8/S53_dom_sf"/>
</dbReference>